<dbReference type="AlphaFoldDB" id="A0A9J6EN74"/>
<accession>A0A9J6EN74</accession>
<name>A0A9J6EN74_RHIMP</name>
<dbReference type="EMBL" id="JABSTU010000003">
    <property type="protein sequence ID" value="KAH8035687.1"/>
    <property type="molecule type" value="Genomic_DNA"/>
</dbReference>
<gene>
    <name evidence="1" type="ORF">HPB51_007931</name>
</gene>
<proteinExistence type="predicted"/>
<evidence type="ECO:0000313" key="1">
    <source>
        <dbReference type="EMBL" id="KAH8035687.1"/>
    </source>
</evidence>
<sequence length="429" mass="47181">MKREVSGRQHKMSWSTRRGGRDHFVTTSIRDYPVTTADNIVKEACSFHWMPAVCSMQQRAFQVHETYKTRTRLISTTAATRGRVASQVYLARGHVVTDVIDVFPATNVGHAGRRGAQSDQKVRQSPEIAEVYLQLTHDHGITIGDLNMKKVLHRKQGTTATSVNVDHSSENGTHGTLEAVDTDAAVDSSWVSVHTEDRRHEPCGLGPLPGLQPPRLPGFPEWLPAKWFPMHHPGPATTSPLMRGHPLRGLHTQTPCMTSSREIRLTLSPAPVQRYDREQPLATPGWCRVGTQVTPGRVVARNRDIAAVLQNLRRGGRCMPSAHGTPGRRYGVPLALRAPQLKVPAGPQYMCSSSSAVVVVIVGVVVVLGRGETVYDVTRLVPIAQFPVLADREATRVMRLRPPTPRHTTARRECKAGRVPAAMVTTSTT</sequence>
<reference evidence="1" key="1">
    <citation type="journal article" date="2020" name="Cell">
        <title>Large-Scale Comparative Analyses of Tick Genomes Elucidate Their Genetic Diversity and Vector Capacities.</title>
        <authorList>
            <consortium name="Tick Genome and Microbiome Consortium (TIGMIC)"/>
            <person name="Jia N."/>
            <person name="Wang J."/>
            <person name="Shi W."/>
            <person name="Du L."/>
            <person name="Sun Y."/>
            <person name="Zhan W."/>
            <person name="Jiang J.F."/>
            <person name="Wang Q."/>
            <person name="Zhang B."/>
            <person name="Ji P."/>
            <person name="Bell-Sakyi L."/>
            <person name="Cui X.M."/>
            <person name="Yuan T.T."/>
            <person name="Jiang B.G."/>
            <person name="Yang W.F."/>
            <person name="Lam T.T."/>
            <person name="Chang Q.C."/>
            <person name="Ding S.J."/>
            <person name="Wang X.J."/>
            <person name="Zhu J.G."/>
            <person name="Ruan X.D."/>
            <person name="Zhao L."/>
            <person name="Wei J.T."/>
            <person name="Ye R.Z."/>
            <person name="Que T.C."/>
            <person name="Du C.H."/>
            <person name="Zhou Y.H."/>
            <person name="Cheng J.X."/>
            <person name="Dai P.F."/>
            <person name="Guo W.B."/>
            <person name="Han X.H."/>
            <person name="Huang E.J."/>
            <person name="Li L.F."/>
            <person name="Wei W."/>
            <person name="Gao Y.C."/>
            <person name="Liu J.Z."/>
            <person name="Shao H.Z."/>
            <person name="Wang X."/>
            <person name="Wang C.C."/>
            <person name="Yang T.C."/>
            <person name="Huo Q.B."/>
            <person name="Li W."/>
            <person name="Chen H.Y."/>
            <person name="Chen S.E."/>
            <person name="Zhou L.G."/>
            <person name="Ni X.B."/>
            <person name="Tian J.H."/>
            <person name="Sheng Y."/>
            <person name="Liu T."/>
            <person name="Pan Y.S."/>
            <person name="Xia L.Y."/>
            <person name="Li J."/>
            <person name="Zhao F."/>
            <person name="Cao W.C."/>
        </authorList>
    </citation>
    <scope>NUCLEOTIDE SEQUENCE</scope>
    <source>
        <strain evidence="1">Rmic-2018</strain>
    </source>
</reference>
<keyword evidence="2" id="KW-1185">Reference proteome</keyword>
<comment type="caution">
    <text evidence="1">The sequence shown here is derived from an EMBL/GenBank/DDBJ whole genome shotgun (WGS) entry which is preliminary data.</text>
</comment>
<dbReference type="VEuPathDB" id="VectorBase:LOC119181762"/>
<reference evidence="1" key="2">
    <citation type="submission" date="2021-09" db="EMBL/GenBank/DDBJ databases">
        <authorList>
            <person name="Jia N."/>
            <person name="Wang J."/>
            <person name="Shi W."/>
            <person name="Du L."/>
            <person name="Sun Y."/>
            <person name="Zhan W."/>
            <person name="Jiang J."/>
            <person name="Wang Q."/>
            <person name="Zhang B."/>
            <person name="Ji P."/>
            <person name="Sakyi L.B."/>
            <person name="Cui X."/>
            <person name="Yuan T."/>
            <person name="Jiang B."/>
            <person name="Yang W."/>
            <person name="Lam T.T.-Y."/>
            <person name="Chang Q."/>
            <person name="Ding S."/>
            <person name="Wang X."/>
            <person name="Zhu J."/>
            <person name="Ruan X."/>
            <person name="Zhao L."/>
            <person name="Wei J."/>
            <person name="Que T."/>
            <person name="Du C."/>
            <person name="Cheng J."/>
            <person name="Dai P."/>
            <person name="Han X."/>
            <person name="Huang E."/>
            <person name="Gao Y."/>
            <person name="Liu J."/>
            <person name="Shao H."/>
            <person name="Ye R."/>
            <person name="Li L."/>
            <person name="Wei W."/>
            <person name="Wang X."/>
            <person name="Wang C."/>
            <person name="Huo Q."/>
            <person name="Li W."/>
            <person name="Guo W."/>
            <person name="Chen H."/>
            <person name="Chen S."/>
            <person name="Zhou L."/>
            <person name="Zhou L."/>
            <person name="Ni X."/>
            <person name="Tian J."/>
            <person name="Zhou Y."/>
            <person name="Sheng Y."/>
            <person name="Liu T."/>
            <person name="Pan Y."/>
            <person name="Xia L."/>
            <person name="Li J."/>
            <person name="Zhao F."/>
            <person name="Cao W."/>
        </authorList>
    </citation>
    <scope>NUCLEOTIDE SEQUENCE</scope>
    <source>
        <strain evidence="1">Rmic-2018</strain>
        <tissue evidence="1">Larvae</tissue>
    </source>
</reference>
<organism evidence="1 2">
    <name type="scientific">Rhipicephalus microplus</name>
    <name type="common">Cattle tick</name>
    <name type="synonym">Boophilus microplus</name>
    <dbReference type="NCBI Taxonomy" id="6941"/>
    <lineage>
        <taxon>Eukaryota</taxon>
        <taxon>Metazoa</taxon>
        <taxon>Ecdysozoa</taxon>
        <taxon>Arthropoda</taxon>
        <taxon>Chelicerata</taxon>
        <taxon>Arachnida</taxon>
        <taxon>Acari</taxon>
        <taxon>Parasitiformes</taxon>
        <taxon>Ixodida</taxon>
        <taxon>Ixodoidea</taxon>
        <taxon>Ixodidae</taxon>
        <taxon>Rhipicephalinae</taxon>
        <taxon>Rhipicephalus</taxon>
        <taxon>Boophilus</taxon>
    </lineage>
</organism>
<protein>
    <submittedName>
        <fullName evidence="1">Uncharacterized protein</fullName>
    </submittedName>
</protein>
<dbReference type="Proteomes" id="UP000821866">
    <property type="component" value="Chromosome 11"/>
</dbReference>
<evidence type="ECO:0000313" key="2">
    <source>
        <dbReference type="Proteomes" id="UP000821866"/>
    </source>
</evidence>